<evidence type="ECO:0000259" key="6">
    <source>
        <dbReference type="PROSITE" id="PS51194"/>
    </source>
</evidence>
<dbReference type="Gene3D" id="1.20.120.1080">
    <property type="match status" value="1"/>
</dbReference>
<feature type="region of interest" description="Disordered" evidence="3">
    <location>
        <begin position="110"/>
        <end position="161"/>
    </location>
</feature>
<evidence type="ECO:0000313" key="8">
    <source>
        <dbReference type="Proteomes" id="UP000660262"/>
    </source>
</evidence>
<feature type="domain" description="Helicase ATP-binding" evidence="5">
    <location>
        <begin position="261"/>
        <end position="453"/>
    </location>
</feature>
<dbReference type="PROSITE" id="PS51061">
    <property type="entry name" value="R3H"/>
    <property type="match status" value="1"/>
</dbReference>
<dbReference type="SMART" id="SM00490">
    <property type="entry name" value="HELICc"/>
    <property type="match status" value="1"/>
</dbReference>
<dbReference type="Proteomes" id="UP000660262">
    <property type="component" value="Unassembled WGS sequence"/>
</dbReference>
<dbReference type="EMBL" id="BNJQ01000022">
    <property type="protein sequence ID" value="GHP08899.1"/>
    <property type="molecule type" value="Genomic_DNA"/>
</dbReference>
<dbReference type="Gene3D" id="3.40.50.300">
    <property type="entry name" value="P-loop containing nucleotide triphosphate hydrolases"/>
    <property type="match status" value="2"/>
</dbReference>
<keyword evidence="8" id="KW-1185">Reference proteome</keyword>
<evidence type="ECO:0008006" key="9">
    <source>
        <dbReference type="Google" id="ProtNLM"/>
    </source>
</evidence>
<feature type="compositionally biased region" description="Low complexity" evidence="3">
    <location>
        <begin position="133"/>
        <end position="142"/>
    </location>
</feature>
<dbReference type="Pfam" id="PF00271">
    <property type="entry name" value="Helicase_C"/>
    <property type="match status" value="1"/>
</dbReference>
<dbReference type="GO" id="GO:0005524">
    <property type="term" value="F:ATP binding"/>
    <property type="evidence" value="ECO:0007669"/>
    <property type="project" value="UniProtKB-KW"/>
</dbReference>
<dbReference type="PANTHER" id="PTHR18934:SF213">
    <property type="entry name" value="3'-5' RNA HELICASE YTHDC2"/>
    <property type="match status" value="1"/>
</dbReference>
<evidence type="ECO:0000259" key="5">
    <source>
        <dbReference type="PROSITE" id="PS51192"/>
    </source>
</evidence>
<dbReference type="SUPFAM" id="SSF48403">
    <property type="entry name" value="Ankyrin repeat"/>
    <property type="match status" value="1"/>
</dbReference>
<dbReference type="SUPFAM" id="SSF82708">
    <property type="entry name" value="R3H domain"/>
    <property type="match status" value="1"/>
</dbReference>
<dbReference type="CDD" id="cd18791">
    <property type="entry name" value="SF2_C_RHA"/>
    <property type="match status" value="1"/>
</dbReference>
<dbReference type="GO" id="GO:0004386">
    <property type="term" value="F:helicase activity"/>
    <property type="evidence" value="ECO:0007669"/>
    <property type="project" value="TreeGrafter"/>
</dbReference>
<dbReference type="Pfam" id="PF21010">
    <property type="entry name" value="HA2_C"/>
    <property type="match status" value="1"/>
</dbReference>
<dbReference type="Pfam" id="PF00270">
    <property type="entry name" value="DEAD"/>
    <property type="match status" value="1"/>
</dbReference>
<accession>A0A830HVI5</accession>
<dbReference type="InterPro" id="IPR001374">
    <property type="entry name" value="R3H_dom"/>
</dbReference>
<feature type="domain" description="R3H" evidence="4">
    <location>
        <begin position="64"/>
        <end position="128"/>
    </location>
</feature>
<dbReference type="GO" id="GO:0003723">
    <property type="term" value="F:RNA binding"/>
    <property type="evidence" value="ECO:0007669"/>
    <property type="project" value="TreeGrafter"/>
</dbReference>
<feature type="compositionally biased region" description="Basic residues" evidence="3">
    <location>
        <begin position="198"/>
        <end position="209"/>
    </location>
</feature>
<organism evidence="7 8">
    <name type="scientific">Pycnococcus provasolii</name>
    <dbReference type="NCBI Taxonomy" id="41880"/>
    <lineage>
        <taxon>Eukaryota</taxon>
        <taxon>Viridiplantae</taxon>
        <taxon>Chlorophyta</taxon>
        <taxon>Pseudoscourfieldiophyceae</taxon>
        <taxon>Pseudoscourfieldiales</taxon>
        <taxon>Pycnococcaceae</taxon>
        <taxon>Pycnococcus</taxon>
    </lineage>
</organism>
<dbReference type="PROSITE" id="PS51194">
    <property type="entry name" value="HELICASE_CTER"/>
    <property type="match status" value="1"/>
</dbReference>
<proteinExistence type="predicted"/>
<name>A0A830HVI5_9CHLO</name>
<evidence type="ECO:0000256" key="3">
    <source>
        <dbReference type="SAM" id="MobiDB-lite"/>
    </source>
</evidence>
<reference evidence="7" key="1">
    <citation type="submission" date="2020-10" db="EMBL/GenBank/DDBJ databases">
        <title>Unveiling of a novel bifunctional photoreceptor, Dualchrome1, isolated from a cosmopolitan green alga.</title>
        <authorList>
            <person name="Suzuki S."/>
            <person name="Kawachi M."/>
        </authorList>
    </citation>
    <scope>NUCLEOTIDE SEQUENCE</scope>
    <source>
        <strain evidence="7">NIES 2893</strain>
    </source>
</reference>
<sequence length="1317" mass="140060">MPGGRGRGRGGGVGGGGGGGRGGGGYGYGDSGGGGGGGGGNGNGGGGRPSGTRRRDGTVRPVAESTRIQVISQLDEFQLDESLTTMKFSDPLSGDDRAYVHAEALRRGWTSKSHGTGADRRVHVYKPNHKRNNNNNNNNGDGADNGGSSTKGEGLTPPLPLHAAPEHIALLRAHFETYPPTEKELRGNAAQTASQAKKNTHNKKQKRAEKRLSPQSPLLWDDAKIAHELKRSNAARISPATAPIVESAAKLPVAAYRETLTTTIRQSAVTVVVGETGCGKTTQVPQFILDDAWARGERCRVLCTQPRRVSAMSVAERVGRERGFNGAGDEVGYSVRLETRGGAQSSLMFVTNGVLLRRLSSAGAGEFGTASADDDDESVKDASSLEAHGLEDVTHVVMDEIHERDVAADFCMIALVETLQACFPRIRLVLMSATVEADSIQSYFERQGLVVNTVNVPGFTHPVEELFLEDVLDLTGATAVARREMDAERQARPADAWRSHVPAGDADAIEASMDKAITGAFLSGALSDWEALLNVVASVCLPPPNAGGSPLYPLVNFRHSETQATPLMVAAAKGNADAALALLSRFGADASIALPGSSPGVAPGGGILGTAHEWATRFGKVDVAQMLLAHADEVGVRNQADASRRALDAYQMSADPDEVDVDLILQCLDALFVEGGPAHAYEAAQGGGSLGAVLIFLPGLNEITRMCELLARHHVYGNPRAFITVPLHSSVPPAGQRKVFQRPPPGVRKIVCSTNLAETAVTIDDVVFVVDSGRVREKSFDAFIGVGTLQTQWISKASAKQRAGRAGRCQPGACLRLYSRARFGSMLAFQEPEIRRAPLEEVVLLCRRMEETRGSHFARAPRSSRDFLTNAISPPPAMAISRSVASLVDLGCLEQVEATADVPEFERLTRLGWQLSRLPLHPKLGKMLIFASLFGVLQPVATCAAVTEGKDVFETPFDPNRRRMSDAARKQLSATMGGYSDDLAAYAAVQTYQSGDKAEVCRRFFLSRGTCESAMGTARQLTGEMSRHGLVGDFGVCNRHARSYDAMRLALCLGAYPLVGAVADPGTMHNMRQREENERRRRGVEYAPTASEVLATDGVTSLGWSESFKPTVLLRNWDGSALKVRVAAPSVCTTIRSSELLRPAPPGSSVPFADPPRFAAVGELVRGERNLTTRRMTLVTAPCVVLAANDVNVETGTPLAGSGALITLDGGATQLVCADAFFASFLWLLRSRVKMAFDEICEGRARGVEKLEEKLRAACDCAAMLAMGGGGGGGGYGGGLQALALAFKFVALYKACKPSEKNGSGLTSHEYDPSTEQ</sequence>
<feature type="region of interest" description="Disordered" evidence="3">
    <location>
        <begin position="183"/>
        <end position="213"/>
    </location>
</feature>
<keyword evidence="1" id="KW-0547">Nucleotide-binding</keyword>
<evidence type="ECO:0000259" key="4">
    <source>
        <dbReference type="PROSITE" id="PS51061"/>
    </source>
</evidence>
<dbReference type="SMART" id="SM00847">
    <property type="entry name" value="HA2"/>
    <property type="match status" value="1"/>
</dbReference>
<dbReference type="Gene3D" id="1.25.40.20">
    <property type="entry name" value="Ankyrin repeat-containing domain"/>
    <property type="match status" value="1"/>
</dbReference>
<feature type="domain" description="Helicase C-terminal" evidence="6">
    <location>
        <begin position="682"/>
        <end position="850"/>
    </location>
</feature>
<evidence type="ECO:0000256" key="1">
    <source>
        <dbReference type="ARBA" id="ARBA00022741"/>
    </source>
</evidence>
<gene>
    <name evidence="7" type="ORF">PPROV_000763600</name>
</gene>
<dbReference type="InterPro" id="IPR014001">
    <property type="entry name" value="Helicase_ATP-bd"/>
</dbReference>
<feature type="compositionally biased region" description="Gly residues" evidence="3">
    <location>
        <begin position="1"/>
        <end position="49"/>
    </location>
</feature>
<dbReference type="Gene3D" id="3.30.1370.50">
    <property type="entry name" value="R3H-like domain"/>
    <property type="match status" value="1"/>
</dbReference>
<dbReference type="SMART" id="SM00487">
    <property type="entry name" value="DEXDc"/>
    <property type="match status" value="1"/>
</dbReference>
<dbReference type="InterPro" id="IPR036867">
    <property type="entry name" value="R3H_dom_sf"/>
</dbReference>
<dbReference type="OrthoDB" id="5600252at2759"/>
<dbReference type="PROSITE" id="PS51192">
    <property type="entry name" value="HELICASE_ATP_BIND_1"/>
    <property type="match status" value="1"/>
</dbReference>
<evidence type="ECO:0000256" key="2">
    <source>
        <dbReference type="ARBA" id="ARBA00022840"/>
    </source>
</evidence>
<dbReference type="SUPFAM" id="SSF52540">
    <property type="entry name" value="P-loop containing nucleoside triphosphate hydrolases"/>
    <property type="match status" value="1"/>
</dbReference>
<comment type="caution">
    <text evidence="7">The sequence shown here is derived from an EMBL/GenBank/DDBJ whole genome shotgun (WGS) entry which is preliminary data.</text>
</comment>
<dbReference type="CDD" id="cd17917">
    <property type="entry name" value="DEXHc_RHA-like"/>
    <property type="match status" value="1"/>
</dbReference>
<dbReference type="InterPro" id="IPR001650">
    <property type="entry name" value="Helicase_C-like"/>
</dbReference>
<feature type="compositionally biased region" description="Basic residues" evidence="3">
    <location>
        <begin position="123"/>
        <end position="132"/>
    </location>
</feature>
<dbReference type="InterPro" id="IPR027417">
    <property type="entry name" value="P-loop_NTPase"/>
</dbReference>
<keyword evidence="2" id="KW-0067">ATP-binding</keyword>
<dbReference type="InterPro" id="IPR011545">
    <property type="entry name" value="DEAD/DEAH_box_helicase_dom"/>
</dbReference>
<dbReference type="InterPro" id="IPR036770">
    <property type="entry name" value="Ankyrin_rpt-contain_sf"/>
</dbReference>
<protein>
    <recommendedName>
        <fullName evidence="9">RNA helicase</fullName>
    </recommendedName>
</protein>
<evidence type="ECO:0000313" key="7">
    <source>
        <dbReference type="EMBL" id="GHP08899.1"/>
    </source>
</evidence>
<dbReference type="InterPro" id="IPR007502">
    <property type="entry name" value="Helicase-assoc_dom"/>
</dbReference>
<dbReference type="PANTHER" id="PTHR18934">
    <property type="entry name" value="ATP-DEPENDENT RNA HELICASE"/>
    <property type="match status" value="1"/>
</dbReference>
<feature type="region of interest" description="Disordered" evidence="3">
    <location>
        <begin position="1"/>
        <end position="66"/>
    </location>
</feature>